<dbReference type="AlphaFoldDB" id="A0AAW1UJB6"/>
<comment type="caution">
    <text evidence="2">The sequence shown here is derived from an EMBL/GenBank/DDBJ whole genome shotgun (WGS) entry which is preliminary data.</text>
</comment>
<evidence type="ECO:0000313" key="3">
    <source>
        <dbReference type="Proteomes" id="UP001431783"/>
    </source>
</evidence>
<accession>A0AAW1UJB6</accession>
<feature type="region of interest" description="Disordered" evidence="1">
    <location>
        <begin position="97"/>
        <end position="120"/>
    </location>
</feature>
<proteinExistence type="predicted"/>
<sequence>MSDKATLDYLVQLENDTLLRLKENINQVLKINGLLNKLWVKYLNPVHGKGRWRERDFIITHKLRINALPTGSRTARGREGDRNCCAGCRSIETLNRQSRVHKEKTRTTRMLPRAGTEEGV</sequence>
<dbReference type="Proteomes" id="UP001431783">
    <property type="component" value="Unassembled WGS sequence"/>
</dbReference>
<evidence type="ECO:0000256" key="1">
    <source>
        <dbReference type="SAM" id="MobiDB-lite"/>
    </source>
</evidence>
<name>A0AAW1UJB6_9CUCU</name>
<evidence type="ECO:0000313" key="2">
    <source>
        <dbReference type="EMBL" id="KAK9880217.1"/>
    </source>
</evidence>
<dbReference type="EMBL" id="JARQZJ010000064">
    <property type="protein sequence ID" value="KAK9880217.1"/>
    <property type="molecule type" value="Genomic_DNA"/>
</dbReference>
<gene>
    <name evidence="2" type="ORF">WA026_010091</name>
</gene>
<reference evidence="2 3" key="1">
    <citation type="submission" date="2023-03" db="EMBL/GenBank/DDBJ databases">
        <title>Genome insight into feeding habits of ladybird beetles.</title>
        <authorList>
            <person name="Li H.-S."/>
            <person name="Huang Y.-H."/>
            <person name="Pang H."/>
        </authorList>
    </citation>
    <scope>NUCLEOTIDE SEQUENCE [LARGE SCALE GENOMIC DNA]</scope>
    <source>
        <strain evidence="2">SYSU_2023b</strain>
        <tissue evidence="2">Whole body</tissue>
    </source>
</reference>
<keyword evidence="3" id="KW-1185">Reference proteome</keyword>
<protein>
    <submittedName>
        <fullName evidence="2">Uncharacterized protein</fullName>
    </submittedName>
</protein>
<organism evidence="2 3">
    <name type="scientific">Henosepilachna vigintioctopunctata</name>
    <dbReference type="NCBI Taxonomy" id="420089"/>
    <lineage>
        <taxon>Eukaryota</taxon>
        <taxon>Metazoa</taxon>
        <taxon>Ecdysozoa</taxon>
        <taxon>Arthropoda</taxon>
        <taxon>Hexapoda</taxon>
        <taxon>Insecta</taxon>
        <taxon>Pterygota</taxon>
        <taxon>Neoptera</taxon>
        <taxon>Endopterygota</taxon>
        <taxon>Coleoptera</taxon>
        <taxon>Polyphaga</taxon>
        <taxon>Cucujiformia</taxon>
        <taxon>Coccinelloidea</taxon>
        <taxon>Coccinellidae</taxon>
        <taxon>Epilachninae</taxon>
        <taxon>Epilachnini</taxon>
        <taxon>Henosepilachna</taxon>
    </lineage>
</organism>